<evidence type="ECO:0000256" key="3">
    <source>
        <dbReference type="ARBA" id="ARBA00006702"/>
    </source>
</evidence>
<evidence type="ECO:0000256" key="10">
    <source>
        <dbReference type="RuleBase" id="RU003465"/>
    </source>
</evidence>
<proteinExistence type="inferred from homology"/>
<comment type="caution">
    <text evidence="13">The sequence shown here is derived from an EMBL/GenBank/DDBJ whole genome shotgun (WGS) entry which is preliminary data.</text>
</comment>
<keyword evidence="6 10" id="KW-0378">Hydrolase</keyword>
<keyword evidence="14" id="KW-1185">Reference proteome</keyword>
<evidence type="ECO:0000256" key="4">
    <source>
        <dbReference type="ARBA" id="ARBA00013081"/>
    </source>
</evidence>
<reference evidence="13 14" key="1">
    <citation type="submission" date="2016-07" db="EMBL/GenBank/DDBJ databases">
        <title>Pervasive Adenine N6-methylation of Active Genes in Fungi.</title>
        <authorList>
            <consortium name="DOE Joint Genome Institute"/>
            <person name="Mondo S.J."/>
            <person name="Dannebaum R.O."/>
            <person name="Kuo R.C."/>
            <person name="Labutti K."/>
            <person name="Haridas S."/>
            <person name="Kuo A."/>
            <person name="Salamov A."/>
            <person name="Ahrendt S.R."/>
            <person name="Lipzen A."/>
            <person name="Sullivan W."/>
            <person name="Andreopoulos W.B."/>
            <person name="Clum A."/>
            <person name="Lindquist E."/>
            <person name="Daum C."/>
            <person name="Ramamoorthy G.K."/>
            <person name="Gryganskyi A."/>
            <person name="Culley D."/>
            <person name="Magnuson J.K."/>
            <person name="James T.Y."/>
            <person name="O'Malley M.A."/>
            <person name="Stajich J.E."/>
            <person name="Spatafora J.W."/>
            <person name="Visel A."/>
            <person name="Grigoriev I.V."/>
        </authorList>
    </citation>
    <scope>NUCLEOTIDE SEQUENCE [LARGE SCALE GENOMIC DNA]</scope>
    <source>
        <strain evidence="13 14">PL171</strain>
    </source>
</reference>
<feature type="region of interest" description="Disordered" evidence="11">
    <location>
        <begin position="336"/>
        <end position="370"/>
    </location>
</feature>
<feature type="compositionally biased region" description="Acidic residues" evidence="11">
    <location>
        <begin position="361"/>
        <end position="370"/>
    </location>
</feature>
<comment type="catalytic activity">
    <reaction evidence="9">
        <text>O-phospho-L-threonyl-[protein] + H2O = L-threonyl-[protein] + phosphate</text>
        <dbReference type="Rhea" id="RHEA:47004"/>
        <dbReference type="Rhea" id="RHEA-COMP:11060"/>
        <dbReference type="Rhea" id="RHEA-COMP:11605"/>
        <dbReference type="ChEBI" id="CHEBI:15377"/>
        <dbReference type="ChEBI" id="CHEBI:30013"/>
        <dbReference type="ChEBI" id="CHEBI:43474"/>
        <dbReference type="ChEBI" id="CHEBI:61977"/>
        <dbReference type="EC" id="3.1.3.16"/>
    </reaction>
    <physiologicalReaction direction="left-to-right" evidence="9">
        <dbReference type="Rhea" id="RHEA:47005"/>
    </physiologicalReaction>
</comment>
<dbReference type="SUPFAM" id="SSF81606">
    <property type="entry name" value="PP2C-like"/>
    <property type="match status" value="1"/>
</dbReference>
<evidence type="ECO:0000256" key="11">
    <source>
        <dbReference type="SAM" id="MobiDB-lite"/>
    </source>
</evidence>
<dbReference type="PROSITE" id="PS51746">
    <property type="entry name" value="PPM_2"/>
    <property type="match status" value="1"/>
</dbReference>
<sequence length="370" mass="39725">MGQTLSEPIKDKHSSEGSSARFVFAASAMQGWRISMEDAHTTENNINKDGSPEFGFFAVFDGHGGHTVAQYAGKLLHTRIADQEAFKKGDYAAALKQGFLALDQELRDHQEFRGDPAGCTAVTALITDDAIYVANAGDSRAVLGQNGNAIALSEDHKPSNDHEQERITSAGGFVEFGRVNGNLALSRALGDFEFKQSPDLPPERQIVTADPDIRQAKIEPDHEFLILACDGIWDCVSNEDAVTYVRHQIAHGKTLKEICEDLMEQCVAPDSELGGVGCDNMTVIVVGLLHGKSVDEWYQHIRERYAATASLNPPSITFARRTVLLTPGQAISATAEQPLLEPVATPAAAGAHGNSVPVADSEADADNSSS</sequence>
<dbReference type="InterPro" id="IPR015655">
    <property type="entry name" value="PP2C"/>
</dbReference>
<dbReference type="InterPro" id="IPR000222">
    <property type="entry name" value="PP2C_BS"/>
</dbReference>
<keyword evidence="8" id="KW-0464">Manganese</keyword>
<dbReference type="InterPro" id="IPR001932">
    <property type="entry name" value="PPM-type_phosphatase-like_dom"/>
</dbReference>
<dbReference type="Proteomes" id="UP000193411">
    <property type="component" value="Unassembled WGS sequence"/>
</dbReference>
<dbReference type="AlphaFoldDB" id="A0A1Y2HB84"/>
<evidence type="ECO:0000256" key="2">
    <source>
        <dbReference type="ARBA" id="ARBA00001946"/>
    </source>
</evidence>
<dbReference type="CDD" id="cd00143">
    <property type="entry name" value="PP2Cc"/>
    <property type="match status" value="1"/>
</dbReference>
<dbReference type="EC" id="3.1.3.16" evidence="4"/>
<name>A0A1Y2HB84_9FUNG</name>
<evidence type="ECO:0000259" key="12">
    <source>
        <dbReference type="PROSITE" id="PS51746"/>
    </source>
</evidence>
<evidence type="ECO:0000256" key="8">
    <source>
        <dbReference type="ARBA" id="ARBA00023211"/>
    </source>
</evidence>
<evidence type="ECO:0000256" key="5">
    <source>
        <dbReference type="ARBA" id="ARBA00022723"/>
    </source>
</evidence>
<dbReference type="PANTHER" id="PTHR13832:SF565">
    <property type="entry name" value="AT28366P-RELATED"/>
    <property type="match status" value="1"/>
</dbReference>
<comment type="cofactor">
    <cofactor evidence="2">
        <name>Mg(2+)</name>
        <dbReference type="ChEBI" id="CHEBI:18420"/>
    </cofactor>
</comment>
<dbReference type="GO" id="GO:0046872">
    <property type="term" value="F:metal ion binding"/>
    <property type="evidence" value="ECO:0007669"/>
    <property type="project" value="UniProtKB-KW"/>
</dbReference>
<dbReference type="GO" id="GO:0004722">
    <property type="term" value="F:protein serine/threonine phosphatase activity"/>
    <property type="evidence" value="ECO:0007669"/>
    <property type="project" value="UniProtKB-EC"/>
</dbReference>
<protein>
    <recommendedName>
        <fullName evidence="4">protein-serine/threonine phosphatase</fullName>
        <ecNumber evidence="4">3.1.3.16</ecNumber>
    </recommendedName>
</protein>
<dbReference type="SMART" id="SM00332">
    <property type="entry name" value="PP2Cc"/>
    <property type="match status" value="1"/>
</dbReference>
<organism evidence="13 14">
    <name type="scientific">Catenaria anguillulae PL171</name>
    <dbReference type="NCBI Taxonomy" id="765915"/>
    <lineage>
        <taxon>Eukaryota</taxon>
        <taxon>Fungi</taxon>
        <taxon>Fungi incertae sedis</taxon>
        <taxon>Blastocladiomycota</taxon>
        <taxon>Blastocladiomycetes</taxon>
        <taxon>Blastocladiales</taxon>
        <taxon>Catenariaceae</taxon>
        <taxon>Catenaria</taxon>
    </lineage>
</organism>
<gene>
    <name evidence="13" type="ORF">BCR44DRAFT_51754</name>
</gene>
<evidence type="ECO:0000256" key="1">
    <source>
        <dbReference type="ARBA" id="ARBA00001936"/>
    </source>
</evidence>
<evidence type="ECO:0000256" key="6">
    <source>
        <dbReference type="ARBA" id="ARBA00022801"/>
    </source>
</evidence>
<accession>A0A1Y2HB84</accession>
<dbReference type="Gene3D" id="3.60.40.10">
    <property type="entry name" value="PPM-type phosphatase domain"/>
    <property type="match status" value="1"/>
</dbReference>
<dbReference type="PROSITE" id="PS01032">
    <property type="entry name" value="PPM_1"/>
    <property type="match status" value="1"/>
</dbReference>
<dbReference type="InterPro" id="IPR036457">
    <property type="entry name" value="PPM-type-like_dom_sf"/>
</dbReference>
<dbReference type="PANTHER" id="PTHR13832">
    <property type="entry name" value="PROTEIN PHOSPHATASE 2C"/>
    <property type="match status" value="1"/>
</dbReference>
<dbReference type="STRING" id="765915.A0A1Y2HB84"/>
<keyword evidence="5" id="KW-0479">Metal-binding</keyword>
<comment type="similarity">
    <text evidence="3 10">Belongs to the PP2C family.</text>
</comment>
<feature type="domain" description="PPM-type phosphatase" evidence="12">
    <location>
        <begin position="23"/>
        <end position="288"/>
    </location>
</feature>
<evidence type="ECO:0000313" key="13">
    <source>
        <dbReference type="EMBL" id="ORZ30312.1"/>
    </source>
</evidence>
<comment type="cofactor">
    <cofactor evidence="1">
        <name>Mn(2+)</name>
        <dbReference type="ChEBI" id="CHEBI:29035"/>
    </cofactor>
</comment>
<dbReference type="Pfam" id="PF00481">
    <property type="entry name" value="PP2C"/>
    <property type="match status" value="1"/>
</dbReference>
<dbReference type="EMBL" id="MCFL01000089">
    <property type="protein sequence ID" value="ORZ30312.1"/>
    <property type="molecule type" value="Genomic_DNA"/>
</dbReference>
<dbReference type="OrthoDB" id="10264738at2759"/>
<evidence type="ECO:0000256" key="7">
    <source>
        <dbReference type="ARBA" id="ARBA00022912"/>
    </source>
</evidence>
<evidence type="ECO:0000313" key="14">
    <source>
        <dbReference type="Proteomes" id="UP000193411"/>
    </source>
</evidence>
<evidence type="ECO:0000256" key="9">
    <source>
        <dbReference type="ARBA" id="ARBA00048832"/>
    </source>
</evidence>
<keyword evidence="7 10" id="KW-0904">Protein phosphatase</keyword>
<dbReference type="FunFam" id="3.60.40.10:FF:000016">
    <property type="entry name" value="Protein phosphatase 2C"/>
    <property type="match status" value="1"/>
</dbReference>